<evidence type="ECO:0000313" key="3">
    <source>
        <dbReference type="Proteomes" id="UP000247233"/>
    </source>
</evidence>
<evidence type="ECO:0000256" key="1">
    <source>
        <dbReference type="SAM" id="MobiDB-lite"/>
    </source>
</evidence>
<feature type="compositionally biased region" description="Low complexity" evidence="1">
    <location>
        <begin position="33"/>
        <end position="43"/>
    </location>
</feature>
<keyword evidence="3" id="KW-1185">Reference proteome</keyword>
<comment type="caution">
    <text evidence="2">The sequence shown here is derived from an EMBL/GenBank/DDBJ whole genome shotgun (WGS) entry which is preliminary data.</text>
</comment>
<gene>
    <name evidence="2" type="ORF">BO70DRAFT_363261</name>
</gene>
<protein>
    <submittedName>
        <fullName evidence="2">Uncharacterized protein</fullName>
    </submittedName>
</protein>
<accession>A0A317VX81</accession>
<proteinExistence type="predicted"/>
<evidence type="ECO:0000313" key="2">
    <source>
        <dbReference type="EMBL" id="PWY78385.1"/>
    </source>
</evidence>
<dbReference type="GeneID" id="37065757"/>
<reference evidence="2 3" key="1">
    <citation type="submission" date="2016-12" db="EMBL/GenBank/DDBJ databases">
        <title>The genomes of Aspergillus section Nigri reveals drivers in fungal speciation.</title>
        <authorList>
            <consortium name="DOE Joint Genome Institute"/>
            <person name="Vesth T.C."/>
            <person name="Nybo J."/>
            <person name="Theobald S."/>
            <person name="Brandl J."/>
            <person name="Frisvad J.C."/>
            <person name="Nielsen K.F."/>
            <person name="Lyhne E.K."/>
            <person name="Kogle M.E."/>
            <person name="Kuo A."/>
            <person name="Riley R."/>
            <person name="Clum A."/>
            <person name="Nolan M."/>
            <person name="Lipzen A."/>
            <person name="Salamov A."/>
            <person name="Henrissat B."/>
            <person name="Wiebenga A."/>
            <person name="De Vries R.P."/>
            <person name="Grigoriev I.V."/>
            <person name="Mortensen U.H."/>
            <person name="Andersen M.R."/>
            <person name="Baker S.E."/>
        </authorList>
    </citation>
    <scope>NUCLEOTIDE SEQUENCE [LARGE SCALE GENOMIC DNA]</scope>
    <source>
        <strain evidence="2 3">CBS 117.55</strain>
    </source>
</reference>
<sequence length="68" mass="6898">METTEPCWATPVSTQTRRSGRSGGGGGCSAANVLVTPPGGKTTPVPLVIRTWRSLDACGGSNVAQTLP</sequence>
<dbReference type="Proteomes" id="UP000247233">
    <property type="component" value="Unassembled WGS sequence"/>
</dbReference>
<dbReference type="EMBL" id="MSFL01000017">
    <property type="protein sequence ID" value="PWY78385.1"/>
    <property type="molecule type" value="Genomic_DNA"/>
</dbReference>
<feature type="region of interest" description="Disordered" evidence="1">
    <location>
        <begin position="1"/>
        <end position="43"/>
    </location>
</feature>
<dbReference type="AlphaFoldDB" id="A0A317VX81"/>
<organism evidence="2 3">
    <name type="scientific">Aspergillus heteromorphus CBS 117.55</name>
    <dbReference type="NCBI Taxonomy" id="1448321"/>
    <lineage>
        <taxon>Eukaryota</taxon>
        <taxon>Fungi</taxon>
        <taxon>Dikarya</taxon>
        <taxon>Ascomycota</taxon>
        <taxon>Pezizomycotina</taxon>
        <taxon>Eurotiomycetes</taxon>
        <taxon>Eurotiomycetidae</taxon>
        <taxon>Eurotiales</taxon>
        <taxon>Aspergillaceae</taxon>
        <taxon>Aspergillus</taxon>
        <taxon>Aspergillus subgen. Circumdati</taxon>
    </lineage>
</organism>
<dbReference type="RefSeq" id="XP_025398326.1">
    <property type="nucleotide sequence ID" value="XM_025543520.1"/>
</dbReference>
<name>A0A317VX81_9EURO</name>
<dbReference type="VEuPathDB" id="FungiDB:BO70DRAFT_363261"/>